<dbReference type="RefSeq" id="WP_253645500.1">
    <property type="nucleotide sequence ID" value="NZ_BAAAMO010000002.1"/>
</dbReference>
<name>A0ABW3GAH1_9NOCA</name>
<proteinExistence type="predicted"/>
<dbReference type="PANTHER" id="PTHR30348:SF4">
    <property type="entry name" value="DUF72 DOMAIN-CONTAINING PROTEIN"/>
    <property type="match status" value="1"/>
</dbReference>
<dbReference type="InterPro" id="IPR036520">
    <property type="entry name" value="UPF0759_sf"/>
</dbReference>
<keyword evidence="2" id="KW-1185">Reference proteome</keyword>
<sequence length="268" mass="30482">MTRTVRVGTSGWVYPPWRGTFYPKGLVQRRELEYLSSTLNSVEINGTFYSLQKPDSFRRWAEQTPDDFAFSVKGPRFITHMKKLRDVDAPVANFFASGVLALGPKLGPVLWQLPPSMRFDPDRLGPFLDGLPRTTVAAAEIARHHDERLDGRDWFDVDADRPVRHAVEVRHATFESSRAVRLLRDAGVALVLADAAHLYPVMDEKTADFTYCRLHGDEKLYVSGYSAESLDKWAATLRRHRGDIYAYFDNDVKVHAPFDARGLLDRLS</sequence>
<dbReference type="Proteomes" id="UP001597068">
    <property type="component" value="Unassembled WGS sequence"/>
</dbReference>
<dbReference type="SUPFAM" id="SSF117396">
    <property type="entry name" value="TM1631-like"/>
    <property type="match status" value="1"/>
</dbReference>
<reference evidence="2" key="1">
    <citation type="journal article" date="2019" name="Int. J. Syst. Evol. Microbiol.">
        <title>The Global Catalogue of Microorganisms (GCM) 10K type strain sequencing project: providing services to taxonomists for standard genome sequencing and annotation.</title>
        <authorList>
            <consortium name="The Broad Institute Genomics Platform"/>
            <consortium name="The Broad Institute Genome Sequencing Center for Infectious Disease"/>
            <person name="Wu L."/>
            <person name="Ma J."/>
        </authorList>
    </citation>
    <scope>NUCLEOTIDE SEQUENCE [LARGE SCALE GENOMIC DNA]</scope>
    <source>
        <strain evidence="2">CCUG 50873</strain>
    </source>
</reference>
<protein>
    <submittedName>
        <fullName evidence="1">DUF72 domain-containing protein</fullName>
    </submittedName>
</protein>
<dbReference type="EMBL" id="JBHTIL010000001">
    <property type="protein sequence ID" value="MFD0926640.1"/>
    <property type="molecule type" value="Genomic_DNA"/>
</dbReference>
<comment type="caution">
    <text evidence="1">The sequence shown here is derived from an EMBL/GenBank/DDBJ whole genome shotgun (WGS) entry which is preliminary data.</text>
</comment>
<gene>
    <name evidence="1" type="ORF">ACFQ04_12925</name>
</gene>
<dbReference type="Gene3D" id="3.20.20.410">
    <property type="entry name" value="Protein of unknown function UPF0759"/>
    <property type="match status" value="1"/>
</dbReference>
<dbReference type="InterPro" id="IPR002763">
    <property type="entry name" value="DUF72"/>
</dbReference>
<organism evidence="1 2">
    <name type="scientific">Williamsia deligens</name>
    <dbReference type="NCBI Taxonomy" id="321325"/>
    <lineage>
        <taxon>Bacteria</taxon>
        <taxon>Bacillati</taxon>
        <taxon>Actinomycetota</taxon>
        <taxon>Actinomycetes</taxon>
        <taxon>Mycobacteriales</taxon>
        <taxon>Nocardiaceae</taxon>
        <taxon>Williamsia</taxon>
    </lineage>
</organism>
<accession>A0ABW3GAH1</accession>
<dbReference type="PANTHER" id="PTHR30348">
    <property type="entry name" value="UNCHARACTERIZED PROTEIN YECE"/>
    <property type="match status" value="1"/>
</dbReference>
<dbReference type="Pfam" id="PF01904">
    <property type="entry name" value="DUF72"/>
    <property type="match status" value="1"/>
</dbReference>
<evidence type="ECO:0000313" key="1">
    <source>
        <dbReference type="EMBL" id="MFD0926640.1"/>
    </source>
</evidence>
<evidence type="ECO:0000313" key="2">
    <source>
        <dbReference type="Proteomes" id="UP001597068"/>
    </source>
</evidence>